<dbReference type="EMBL" id="BKCJ010007390">
    <property type="protein sequence ID" value="GEU77023.1"/>
    <property type="molecule type" value="Genomic_DNA"/>
</dbReference>
<gene>
    <name evidence="2" type="ORF">Tci_049001</name>
</gene>
<feature type="region of interest" description="Disordered" evidence="1">
    <location>
        <begin position="197"/>
        <end position="248"/>
    </location>
</feature>
<name>A0A6L2MSW4_TANCI</name>
<evidence type="ECO:0000313" key="2">
    <source>
        <dbReference type="EMBL" id="GEU77023.1"/>
    </source>
</evidence>
<feature type="compositionally biased region" description="Low complexity" evidence="1">
    <location>
        <begin position="218"/>
        <end position="248"/>
    </location>
</feature>
<feature type="region of interest" description="Disordered" evidence="1">
    <location>
        <begin position="267"/>
        <end position="286"/>
    </location>
</feature>
<accession>A0A6L2MSW4</accession>
<comment type="caution">
    <text evidence="2">The sequence shown here is derived from an EMBL/GenBank/DDBJ whole genome shotgun (WGS) entry which is preliminary data.</text>
</comment>
<reference evidence="2" key="1">
    <citation type="journal article" date="2019" name="Sci. Rep.">
        <title>Draft genome of Tanacetum cinerariifolium, the natural source of mosquito coil.</title>
        <authorList>
            <person name="Yamashiro T."/>
            <person name="Shiraishi A."/>
            <person name="Satake H."/>
            <person name="Nakayama K."/>
        </authorList>
    </citation>
    <scope>NUCLEOTIDE SEQUENCE</scope>
</reference>
<organism evidence="2">
    <name type="scientific">Tanacetum cinerariifolium</name>
    <name type="common">Dalmatian daisy</name>
    <name type="synonym">Chrysanthemum cinerariifolium</name>
    <dbReference type="NCBI Taxonomy" id="118510"/>
    <lineage>
        <taxon>Eukaryota</taxon>
        <taxon>Viridiplantae</taxon>
        <taxon>Streptophyta</taxon>
        <taxon>Embryophyta</taxon>
        <taxon>Tracheophyta</taxon>
        <taxon>Spermatophyta</taxon>
        <taxon>Magnoliopsida</taxon>
        <taxon>eudicotyledons</taxon>
        <taxon>Gunneridae</taxon>
        <taxon>Pentapetalae</taxon>
        <taxon>asterids</taxon>
        <taxon>campanulids</taxon>
        <taxon>Asterales</taxon>
        <taxon>Asteraceae</taxon>
        <taxon>Asteroideae</taxon>
        <taxon>Anthemideae</taxon>
        <taxon>Anthemidinae</taxon>
        <taxon>Tanacetum</taxon>
    </lineage>
</organism>
<dbReference type="AlphaFoldDB" id="A0A6L2MSW4"/>
<evidence type="ECO:0000256" key="1">
    <source>
        <dbReference type="SAM" id="MobiDB-lite"/>
    </source>
</evidence>
<protein>
    <submittedName>
        <fullName evidence="2">Uncharacterized protein</fullName>
    </submittedName>
</protein>
<proteinExistence type="predicted"/>
<sequence>MDYKRTKEYLPGVHHTRQMDEEFRESYRILEKPPHVLKTFYTSKWSQNSLDDHPNNNYFGLKHDIVKKAITTPRTTQAQLLRDPNKLYIDDIRHDLKGWELFFKENFFRSIDKRNKVKACTTYMLYYLTIRRKLNFTSMIIYRMEEVIKKCKGPVPFAMLLTRLYNHILAINPQAIVLISRKTARMSVKYPNYVNLTSSSEEQPNERTPSPPPRKKSLSPPQAPSKSISSKSTHYTSSSSPSESLTPTYVAPPPKLHFVILIKLEPQELPPPQISPNDPYVQTMDN</sequence>
<feature type="compositionally biased region" description="Polar residues" evidence="1">
    <location>
        <begin position="197"/>
        <end position="208"/>
    </location>
</feature>